<dbReference type="InterPro" id="IPR037523">
    <property type="entry name" value="VOC_core"/>
</dbReference>
<dbReference type="InterPro" id="IPR029068">
    <property type="entry name" value="Glyas_Bleomycin-R_OHBP_Dase"/>
</dbReference>
<dbReference type="Proteomes" id="UP000548582">
    <property type="component" value="Unassembled WGS sequence"/>
</dbReference>
<protein>
    <submittedName>
        <fullName evidence="2">VOC family protein</fullName>
    </submittedName>
</protein>
<dbReference type="AlphaFoldDB" id="A0A848EGR5"/>
<dbReference type="RefSeq" id="WP_170055803.1">
    <property type="nucleotide sequence ID" value="NZ_JABBKX010000008.1"/>
</dbReference>
<dbReference type="Pfam" id="PF00903">
    <property type="entry name" value="Glyoxalase"/>
    <property type="match status" value="1"/>
</dbReference>
<dbReference type="SUPFAM" id="SSF54593">
    <property type="entry name" value="Glyoxalase/Bleomycin resistance protein/Dihydroxybiphenyl dioxygenase"/>
    <property type="match status" value="1"/>
</dbReference>
<organism evidence="2 3">
    <name type="scientific">Neoroseomonas marina</name>
    <dbReference type="NCBI Taxonomy" id="1232220"/>
    <lineage>
        <taxon>Bacteria</taxon>
        <taxon>Pseudomonadati</taxon>
        <taxon>Pseudomonadota</taxon>
        <taxon>Alphaproteobacteria</taxon>
        <taxon>Acetobacterales</taxon>
        <taxon>Acetobacteraceae</taxon>
        <taxon>Neoroseomonas</taxon>
    </lineage>
</organism>
<reference evidence="2 3" key="1">
    <citation type="submission" date="2020-03" db="EMBL/GenBank/DDBJ databases">
        <authorList>
            <person name="Sun Q."/>
        </authorList>
    </citation>
    <scope>NUCLEOTIDE SEQUENCE [LARGE SCALE GENOMIC DNA]</scope>
    <source>
        <strain evidence="2 3">JC162</strain>
    </source>
</reference>
<dbReference type="CDD" id="cd07264">
    <property type="entry name" value="VOC_like"/>
    <property type="match status" value="1"/>
</dbReference>
<proteinExistence type="predicted"/>
<accession>A0A848EGR5</accession>
<evidence type="ECO:0000313" key="3">
    <source>
        <dbReference type="Proteomes" id="UP000548582"/>
    </source>
</evidence>
<dbReference type="InterPro" id="IPR004360">
    <property type="entry name" value="Glyas_Fos-R_dOase_dom"/>
</dbReference>
<dbReference type="PROSITE" id="PS51819">
    <property type="entry name" value="VOC"/>
    <property type="match status" value="1"/>
</dbReference>
<dbReference type="InterPro" id="IPR050383">
    <property type="entry name" value="GlyoxalaseI/FosfomycinResist"/>
</dbReference>
<gene>
    <name evidence="2" type="ORF">GWK16_20410</name>
</gene>
<feature type="domain" description="VOC" evidence="1">
    <location>
        <begin position="2"/>
        <end position="126"/>
    </location>
</feature>
<name>A0A848EGR5_9PROT</name>
<comment type="caution">
    <text evidence="2">The sequence shown here is derived from an EMBL/GenBank/DDBJ whole genome shotgun (WGS) entry which is preliminary data.</text>
</comment>
<evidence type="ECO:0000313" key="2">
    <source>
        <dbReference type="EMBL" id="NMJ43621.1"/>
    </source>
</evidence>
<keyword evidence="3" id="KW-1185">Reference proteome</keyword>
<dbReference type="PANTHER" id="PTHR21366">
    <property type="entry name" value="GLYOXALASE FAMILY PROTEIN"/>
    <property type="match status" value="1"/>
</dbReference>
<dbReference type="PANTHER" id="PTHR21366:SF22">
    <property type="entry name" value="VOC DOMAIN-CONTAINING PROTEIN"/>
    <property type="match status" value="1"/>
</dbReference>
<dbReference type="EMBL" id="JABBKX010000008">
    <property type="protein sequence ID" value="NMJ43621.1"/>
    <property type="molecule type" value="Genomic_DNA"/>
</dbReference>
<sequence>MKLGYVILYVPDVGEAVAFYTAAFGLGTRFVHESGTYAEMETGTTVLAFVAESMIEQQGTAFRRTRPGEPPPGMEIAFVIEDVGAAFDRAVAAGAAPAARPTRKPWGQDVGYVRDPNGALVELCSPMG</sequence>
<dbReference type="Gene3D" id="3.10.180.10">
    <property type="entry name" value="2,3-Dihydroxybiphenyl 1,2-Dioxygenase, domain 1"/>
    <property type="match status" value="1"/>
</dbReference>
<evidence type="ECO:0000259" key="1">
    <source>
        <dbReference type="PROSITE" id="PS51819"/>
    </source>
</evidence>